<reference evidence="4" key="1">
    <citation type="submission" date="2025-08" db="UniProtKB">
        <authorList>
            <consortium name="RefSeq"/>
        </authorList>
    </citation>
    <scope>IDENTIFICATION</scope>
    <source>
        <strain evidence="4">Airmid</strain>
    </source>
</reference>
<accession>A0A6P6Y8N6</accession>
<keyword evidence="3" id="KW-1185">Reference proteome</keyword>
<sequence>MRFKSNISLIFSLKLFCFAQEIQSKTLPSSLLNQTISVNNNDKIRTITNRMLNNVRCSFYQKAIIPMKRIFNLSVTIPSDIPEQCKKNGPESITLNLNVTNDENGGDGGALPNETESIQSIDLNDDDKLDDGIISSKEFNQSISEAEIPIRFDDNESNDNNDDKVIDADKNRNS</sequence>
<dbReference type="RefSeq" id="XP_027200919.1">
    <property type="nucleotide sequence ID" value="XM_027345118.1"/>
</dbReference>
<dbReference type="Proteomes" id="UP000515146">
    <property type="component" value="Unplaced"/>
</dbReference>
<gene>
    <name evidence="4" type="primary">LOC113794949</name>
</gene>
<protein>
    <submittedName>
        <fullName evidence="4">Uncharacterized protein LOC113794949</fullName>
    </submittedName>
</protein>
<feature type="region of interest" description="Disordered" evidence="1">
    <location>
        <begin position="138"/>
        <end position="174"/>
    </location>
</feature>
<name>A0A6P6Y8N6_DERPT</name>
<dbReference type="OrthoDB" id="10533626at2759"/>
<evidence type="ECO:0000256" key="2">
    <source>
        <dbReference type="SAM" id="SignalP"/>
    </source>
</evidence>
<feature type="compositionally biased region" description="Basic and acidic residues" evidence="1">
    <location>
        <begin position="161"/>
        <end position="174"/>
    </location>
</feature>
<dbReference type="InParanoid" id="A0A6P6Y8N6"/>
<dbReference type="AlphaFoldDB" id="A0A6P6Y8N6"/>
<evidence type="ECO:0000313" key="4">
    <source>
        <dbReference type="RefSeq" id="XP_027200919.1"/>
    </source>
</evidence>
<dbReference type="KEGG" id="dpte:113794949"/>
<proteinExistence type="predicted"/>
<feature type="signal peptide" evidence="2">
    <location>
        <begin position="1"/>
        <end position="19"/>
    </location>
</feature>
<organism evidence="3 4">
    <name type="scientific">Dermatophagoides pteronyssinus</name>
    <name type="common">European house dust mite</name>
    <dbReference type="NCBI Taxonomy" id="6956"/>
    <lineage>
        <taxon>Eukaryota</taxon>
        <taxon>Metazoa</taxon>
        <taxon>Ecdysozoa</taxon>
        <taxon>Arthropoda</taxon>
        <taxon>Chelicerata</taxon>
        <taxon>Arachnida</taxon>
        <taxon>Acari</taxon>
        <taxon>Acariformes</taxon>
        <taxon>Sarcoptiformes</taxon>
        <taxon>Astigmata</taxon>
        <taxon>Psoroptidia</taxon>
        <taxon>Analgoidea</taxon>
        <taxon>Pyroglyphidae</taxon>
        <taxon>Dermatophagoidinae</taxon>
        <taxon>Dermatophagoides</taxon>
    </lineage>
</organism>
<evidence type="ECO:0000256" key="1">
    <source>
        <dbReference type="SAM" id="MobiDB-lite"/>
    </source>
</evidence>
<feature type="chain" id="PRO_5028281652" evidence="2">
    <location>
        <begin position="20"/>
        <end position="174"/>
    </location>
</feature>
<evidence type="ECO:0000313" key="3">
    <source>
        <dbReference type="Proteomes" id="UP000515146"/>
    </source>
</evidence>
<keyword evidence="2" id="KW-0732">Signal</keyword>